<accession>A0A5C7VYC4</accession>
<dbReference type="PANTHER" id="PTHR36849">
    <property type="entry name" value="CYTOPLASMIC PROTEIN-RELATED"/>
    <property type="match status" value="1"/>
</dbReference>
<evidence type="ECO:0000313" key="1">
    <source>
        <dbReference type="EMBL" id="TXI30567.1"/>
    </source>
</evidence>
<dbReference type="AlphaFoldDB" id="A0A5C7VYC4"/>
<reference evidence="1 2" key="1">
    <citation type="submission" date="2018-09" db="EMBL/GenBank/DDBJ databases">
        <title>Metagenome Assembled Genomes from an Advanced Water Purification Facility.</title>
        <authorList>
            <person name="Stamps B.W."/>
            <person name="Spear J.R."/>
        </authorList>
    </citation>
    <scope>NUCLEOTIDE SEQUENCE [LARGE SCALE GENOMIC DNA]</scope>
    <source>
        <strain evidence="1">Bin_54_1</strain>
    </source>
</reference>
<dbReference type="InterPro" id="IPR052552">
    <property type="entry name" value="YeaO-like"/>
</dbReference>
<name>A0A5C7VYC4_9PROT</name>
<evidence type="ECO:0000313" key="2">
    <source>
        <dbReference type="Proteomes" id="UP000321055"/>
    </source>
</evidence>
<dbReference type="Proteomes" id="UP000321055">
    <property type="component" value="Unassembled WGS sequence"/>
</dbReference>
<proteinExistence type="predicted"/>
<protein>
    <submittedName>
        <fullName evidence="1">DUF488 domain-containing protein</fullName>
    </submittedName>
</protein>
<sequence length="117" mass="13589">MVILLKRAYEPPGPDDGFRILVDRLWPRGVSKDAAHIDLWLKEIAPSTPLRKWFGHDPLKWDEFRECYCQELDQNPEAVGQLVEYVRRGPITLVYGAKDTEHSHALVLRAYLENLPH</sequence>
<dbReference type="Pfam" id="PF22752">
    <property type="entry name" value="DUF488-N3i"/>
    <property type="match status" value="1"/>
</dbReference>
<dbReference type="EMBL" id="SSFX01000012">
    <property type="protein sequence ID" value="TXI30567.1"/>
    <property type="molecule type" value="Genomic_DNA"/>
</dbReference>
<gene>
    <name evidence="1" type="ORF">E6Q60_00930</name>
</gene>
<comment type="caution">
    <text evidence="1">The sequence shown here is derived from an EMBL/GenBank/DDBJ whole genome shotgun (WGS) entry which is preliminary data.</text>
</comment>
<organism evidence="1 2">
    <name type="scientific">Nitrosomonas oligotropha</name>
    <dbReference type="NCBI Taxonomy" id="42354"/>
    <lineage>
        <taxon>Bacteria</taxon>
        <taxon>Pseudomonadati</taxon>
        <taxon>Pseudomonadota</taxon>
        <taxon>Betaproteobacteria</taxon>
        <taxon>Nitrosomonadales</taxon>
        <taxon>Nitrosomonadaceae</taxon>
        <taxon>Nitrosomonas</taxon>
    </lineage>
</organism>
<dbReference type="PANTHER" id="PTHR36849:SF1">
    <property type="entry name" value="CYTOPLASMIC PROTEIN"/>
    <property type="match status" value="1"/>
</dbReference>